<comment type="caution">
    <text evidence="5">The sequence shown here is derived from an EMBL/GenBank/DDBJ whole genome shotgun (WGS) entry which is preliminary data.</text>
</comment>
<dbReference type="AlphaFoldDB" id="A0A4R7ZIK3"/>
<evidence type="ECO:0000256" key="3">
    <source>
        <dbReference type="SAM" id="SignalP"/>
    </source>
</evidence>
<accession>A0A4R7ZIK3</accession>
<evidence type="ECO:0000256" key="1">
    <source>
        <dbReference type="ARBA" id="ARBA00022737"/>
    </source>
</evidence>
<keyword evidence="2" id="KW-0812">Transmembrane</keyword>
<feature type="transmembrane region" description="Helical" evidence="2">
    <location>
        <begin position="480"/>
        <end position="497"/>
    </location>
</feature>
<name>A0A4R7ZIK3_9FIRM</name>
<evidence type="ECO:0000313" key="6">
    <source>
        <dbReference type="Proteomes" id="UP000294743"/>
    </source>
</evidence>
<protein>
    <submittedName>
        <fullName evidence="5">MucBP-like protein</fullName>
    </submittedName>
</protein>
<feature type="domain" description="MucBP" evidence="4">
    <location>
        <begin position="316"/>
        <end position="378"/>
    </location>
</feature>
<keyword evidence="2" id="KW-0472">Membrane</keyword>
<evidence type="ECO:0000259" key="4">
    <source>
        <dbReference type="Pfam" id="PF06458"/>
    </source>
</evidence>
<dbReference type="Proteomes" id="UP000294743">
    <property type="component" value="Unassembled WGS sequence"/>
</dbReference>
<keyword evidence="1" id="KW-0677">Repeat</keyword>
<dbReference type="Gene3D" id="3.10.20.320">
    <property type="entry name" value="Putative peptidoglycan bound protein (lpxtg motif)"/>
    <property type="match status" value="2"/>
</dbReference>
<evidence type="ECO:0000256" key="2">
    <source>
        <dbReference type="SAM" id="Phobius"/>
    </source>
</evidence>
<gene>
    <name evidence="5" type="ORF">EDD63_11813</name>
</gene>
<reference evidence="5 6" key="1">
    <citation type="submission" date="2019-03" db="EMBL/GenBank/DDBJ databases">
        <title>Genomic Encyclopedia of Type Strains, Phase IV (KMG-IV): sequencing the most valuable type-strain genomes for metagenomic binning, comparative biology and taxonomic classification.</title>
        <authorList>
            <person name="Goeker M."/>
        </authorList>
    </citation>
    <scope>NUCLEOTIDE SEQUENCE [LARGE SCALE GENOMIC DNA]</scope>
    <source>
        <strain evidence="5 6">DSM 28867</strain>
    </source>
</reference>
<sequence length="505" mass="56621">MFYNIHNKKWKFIGLIAAVAMMITTVSTTVLAKDTTNQTNRLNIQNNLVEVSATEESFEEWMPDPYLRTITKQNLGLDSENPNEVVTKEMLENYSEDRFSIGGTSPDQIVYNTKGLEYLPDTVTIEYISQYYWGGTHEYNFEPIANNPVYLHLYPISNSGNYEGIVPLLKDSNTFTIELSGAPTAEDDPIVPTAPIYVEDMHEFSIPIEQLFILGSADAYDLFTWNNANYMIYVGDYALTYIVTFNETTNAYDFKVNEEISEEEYEQALAEYTKQKQDGTYSYMYGGMNASFSTPFISSGSLITYPDIRLANEGEPVTIKYQDTDGQAIIDDIQLEGNIGETYTSEQKTFAGYTFKEVIGNPQGSFSDEAQTVTYVYTKDVVAGMPVTVKYQDTDGNVIAKEDILQGNIGESYTTSQKQIPGYTYKEVIGNQNGTFSDQAQTIIYVYTKDIVVHDTPINGNTNSDSDIPKTGDTSIPTELLLALAFGSVVVIGIIFYKKTKQNKK</sequence>
<dbReference type="InterPro" id="IPR009459">
    <property type="entry name" value="MucBP_dom"/>
</dbReference>
<dbReference type="Pfam" id="PF06458">
    <property type="entry name" value="MucBP"/>
    <property type="match status" value="2"/>
</dbReference>
<dbReference type="EMBL" id="SODD01000018">
    <property type="protein sequence ID" value="TDW16946.1"/>
    <property type="molecule type" value="Genomic_DNA"/>
</dbReference>
<evidence type="ECO:0000313" key="5">
    <source>
        <dbReference type="EMBL" id="TDW16946.1"/>
    </source>
</evidence>
<feature type="chain" id="PRO_5020773848" evidence="3">
    <location>
        <begin position="33"/>
        <end position="505"/>
    </location>
</feature>
<keyword evidence="6" id="KW-1185">Reference proteome</keyword>
<proteinExistence type="predicted"/>
<feature type="domain" description="MucBP" evidence="4">
    <location>
        <begin position="386"/>
        <end position="448"/>
    </location>
</feature>
<keyword evidence="2" id="KW-1133">Transmembrane helix</keyword>
<keyword evidence="3" id="KW-0732">Signal</keyword>
<feature type="signal peptide" evidence="3">
    <location>
        <begin position="1"/>
        <end position="32"/>
    </location>
</feature>
<organism evidence="5 6">
    <name type="scientific">Breznakia blatticola</name>
    <dbReference type="NCBI Taxonomy" id="1754012"/>
    <lineage>
        <taxon>Bacteria</taxon>
        <taxon>Bacillati</taxon>
        <taxon>Bacillota</taxon>
        <taxon>Erysipelotrichia</taxon>
        <taxon>Erysipelotrichales</taxon>
        <taxon>Erysipelotrichaceae</taxon>
        <taxon>Breznakia</taxon>
    </lineage>
</organism>